<dbReference type="SMART" id="SM00460">
    <property type="entry name" value="TGc"/>
    <property type="match status" value="1"/>
</dbReference>
<feature type="compositionally biased region" description="Pro residues" evidence="1">
    <location>
        <begin position="74"/>
        <end position="92"/>
    </location>
</feature>
<protein>
    <submittedName>
        <fullName evidence="3">Unplaced genomic scaffold supercont1.1, whole genome shotgun sequence</fullName>
    </submittedName>
</protein>
<reference evidence="3 4" key="1">
    <citation type="submission" date="2015-01" db="EMBL/GenBank/DDBJ databases">
        <title>The Genome Sequence of Fonsecaea pedrosoi CBS 271.37.</title>
        <authorList>
            <consortium name="The Broad Institute Genomics Platform"/>
            <person name="Cuomo C."/>
            <person name="de Hoog S."/>
            <person name="Gorbushina A."/>
            <person name="Stielow B."/>
            <person name="Teixiera M."/>
            <person name="Abouelleil A."/>
            <person name="Chapman S.B."/>
            <person name="Priest M."/>
            <person name="Young S.K."/>
            <person name="Wortman J."/>
            <person name="Nusbaum C."/>
            <person name="Birren B."/>
        </authorList>
    </citation>
    <scope>NUCLEOTIDE SEQUENCE [LARGE SCALE GENOMIC DNA]</scope>
    <source>
        <strain evidence="3 4">CBS 271.37</strain>
    </source>
</reference>
<feature type="compositionally biased region" description="Pro residues" evidence="1">
    <location>
        <begin position="188"/>
        <end position="199"/>
    </location>
</feature>
<dbReference type="VEuPathDB" id="FungiDB:Z517_01800"/>
<evidence type="ECO:0000313" key="4">
    <source>
        <dbReference type="Proteomes" id="UP000053029"/>
    </source>
</evidence>
<dbReference type="AlphaFoldDB" id="A0A0D2HPM1"/>
<dbReference type="STRING" id="1442368.A0A0D2HPM1"/>
<dbReference type="InterPro" id="IPR002931">
    <property type="entry name" value="Transglutaminase-like"/>
</dbReference>
<evidence type="ECO:0000256" key="1">
    <source>
        <dbReference type="SAM" id="MobiDB-lite"/>
    </source>
</evidence>
<feature type="compositionally biased region" description="Pro residues" evidence="1">
    <location>
        <begin position="29"/>
        <end position="46"/>
    </location>
</feature>
<dbReference type="RefSeq" id="XP_013290212.1">
    <property type="nucleotide sequence ID" value="XM_013434758.1"/>
</dbReference>
<dbReference type="Proteomes" id="UP000053029">
    <property type="component" value="Unassembled WGS sequence"/>
</dbReference>
<name>A0A0D2HPM1_9EURO</name>
<dbReference type="InterPro" id="IPR038765">
    <property type="entry name" value="Papain-like_cys_pep_sf"/>
</dbReference>
<gene>
    <name evidence="3" type="ORF">Z517_01800</name>
</gene>
<feature type="compositionally biased region" description="Basic and acidic residues" evidence="1">
    <location>
        <begin position="204"/>
        <end position="213"/>
    </location>
</feature>
<keyword evidence="4" id="KW-1185">Reference proteome</keyword>
<dbReference type="EMBL" id="KN846969">
    <property type="protein sequence ID" value="KIW86404.1"/>
    <property type="molecule type" value="Genomic_DNA"/>
</dbReference>
<feature type="region of interest" description="Disordered" evidence="1">
    <location>
        <begin position="23"/>
        <end position="213"/>
    </location>
</feature>
<dbReference type="GO" id="GO:0005737">
    <property type="term" value="C:cytoplasm"/>
    <property type="evidence" value="ECO:0007669"/>
    <property type="project" value="TreeGrafter"/>
</dbReference>
<feature type="compositionally biased region" description="Low complexity" evidence="1">
    <location>
        <begin position="173"/>
        <end position="187"/>
    </location>
</feature>
<dbReference type="InterPro" id="IPR052557">
    <property type="entry name" value="CAP/Cytokinesis_protein"/>
</dbReference>
<evidence type="ECO:0000259" key="2">
    <source>
        <dbReference type="SMART" id="SM00460"/>
    </source>
</evidence>
<dbReference type="PANTHER" id="PTHR46333:SF5">
    <property type="entry name" value="TRANSGLUTAMINASE-LIKE DOMAIN-CONTAINING PROTEIN"/>
    <property type="match status" value="1"/>
</dbReference>
<dbReference type="Pfam" id="PF01841">
    <property type="entry name" value="Transglut_core"/>
    <property type="match status" value="1"/>
</dbReference>
<dbReference type="OrthoDB" id="6129702at2759"/>
<dbReference type="SUPFAM" id="SSF54001">
    <property type="entry name" value="Cysteine proteinases"/>
    <property type="match status" value="1"/>
</dbReference>
<feature type="domain" description="Transglutaminase-like" evidence="2">
    <location>
        <begin position="414"/>
        <end position="487"/>
    </location>
</feature>
<evidence type="ECO:0000313" key="3">
    <source>
        <dbReference type="EMBL" id="KIW86404.1"/>
    </source>
</evidence>
<proteinExistence type="predicted"/>
<dbReference type="HOGENOM" id="CLU_016738_0_0_1"/>
<dbReference type="PANTHER" id="PTHR46333">
    <property type="entry name" value="CYTOKINESIS PROTEIN 3"/>
    <property type="match status" value="1"/>
</dbReference>
<feature type="compositionally biased region" description="Low complexity" evidence="1">
    <location>
        <begin position="108"/>
        <end position="132"/>
    </location>
</feature>
<organism evidence="3 4">
    <name type="scientific">Fonsecaea pedrosoi CBS 271.37</name>
    <dbReference type="NCBI Taxonomy" id="1442368"/>
    <lineage>
        <taxon>Eukaryota</taxon>
        <taxon>Fungi</taxon>
        <taxon>Dikarya</taxon>
        <taxon>Ascomycota</taxon>
        <taxon>Pezizomycotina</taxon>
        <taxon>Eurotiomycetes</taxon>
        <taxon>Chaetothyriomycetidae</taxon>
        <taxon>Chaetothyriales</taxon>
        <taxon>Herpotrichiellaceae</taxon>
        <taxon>Fonsecaea</taxon>
    </lineage>
</organism>
<dbReference type="Gene3D" id="3.10.620.30">
    <property type="match status" value="1"/>
</dbReference>
<accession>A0A0D2HPM1</accession>
<dbReference type="GeneID" id="25301290"/>
<sequence>MSEDPSFVTLTLQQRIAALNAAHIGRIPGEPPRPSPRPPPPVPYRRPPLVKQNTINNPPEHLNGSVTDSRPGNQPAPPPAARKQPPPLPCRNPPLEEQRRGSVTSINSSGTSDTASSKATTTRTKSTDSTSRIKAPAWGECELPSLPPRSGNTPVVSRKHSEDLPKYVSRVPSSTTLVTSATTTEAKPAPPPRPSLPPRRPSRKHEAEHREHVAETLRKMPPVPSVESIEKAKKAAFFYNTPKEQPYHQEPVPVMEPIQQPLKEPVSLPLRGQPGPMLAKEHVPVSLGETINGYLKDVQAAPPPVPKFSRPDLSAIQATKPKFAPSTPPVHGSPQAASSVCLVCRDFSGPDTQATLFPRTQVTSLQVLAHQLTSPFPSPTDKARAIFTWLHHNIAYDVVSFFNNNVRGSTPQSTLQSGLAVCEGYAALFANLATYAGLESVVISGHGKGYGFNALPPGAPLPPYNAGHAWNAVKIDDGEWKLIDTCWGAGYVQGAGRPYVAKFNPDFFTMSNEEFAIKHFPGNKDQFFLPGGRRMSWEEYIVIDPACWPDMVEGPTIFTNAKEDYSIGEKSVFPRARKISVRQPDSVRFQFGLRCAHWTLERHTQKGPPPVFIVSINGVDGRDKDLVPMDYYPGPTGQGGDIWAVDIPARQLGAPGQTITLFAVTTFGNRQDARGLTVMEFREGKGRVGMGFTGVAAWDLV</sequence>